<feature type="transmembrane region" description="Helical" evidence="5">
    <location>
        <begin position="390"/>
        <end position="412"/>
    </location>
</feature>
<dbReference type="RefSeq" id="WP_146059045.1">
    <property type="nucleotide sequence ID" value="NZ_MTBP01000002.1"/>
</dbReference>
<dbReference type="Gene3D" id="1.20.1250.20">
    <property type="entry name" value="MFS general substrate transporter like domains"/>
    <property type="match status" value="1"/>
</dbReference>
<feature type="transmembrane region" description="Helical" evidence="5">
    <location>
        <begin position="298"/>
        <end position="319"/>
    </location>
</feature>
<feature type="domain" description="Major facilitator superfamily (MFS) profile" evidence="6">
    <location>
        <begin position="20"/>
        <end position="415"/>
    </location>
</feature>
<dbReference type="PANTHER" id="PTHR23534:SF1">
    <property type="entry name" value="MAJOR FACILITATOR SUPERFAMILY PROTEIN"/>
    <property type="match status" value="1"/>
</dbReference>
<keyword evidence="2 5" id="KW-0812">Transmembrane</keyword>
<evidence type="ECO:0000259" key="6">
    <source>
        <dbReference type="PROSITE" id="PS50850"/>
    </source>
</evidence>
<feature type="transmembrane region" description="Helical" evidence="5">
    <location>
        <begin position="113"/>
        <end position="134"/>
    </location>
</feature>
<sequence>MTTAPPRPAAAPPHPAQRRILAVLVAAQILSGAGLAAGVTVGALLAQDMLGGTGLAGLPSALFTAGAAATAIAVGRLSERAGRRAGLAAGYAVGALGALGVVAAAAWDQPVPLFAALFVYGAGSATNLQARYAGADLADPARRGRAVSTVLVATTVGAVIGPNLVLPLGHLADALGIPRLAGPFLLAAVAYAAAGAVLGTLLRPDPLTTARALAADRVAAPDHVADDTEPPGARGLLLLGTLIMVLTQLVMVAVMTMTPVHMEHHGHSAGAAGVVIAVHVGAMYLPSPLSGMLVDRFGPLRVAALAGVTMLAAGLLAGLSPARSVPLLALALALLGLGWSFGLVAGTALVTDTVRFAARARTQGMVDVAIAVAGVGGGLASGVVMMSTSYTVLAVGGGLISLALLPAIAATARHRENGVPAR</sequence>
<protein>
    <submittedName>
        <fullName evidence="7">Major Facilitator Superfamily protein</fullName>
    </submittedName>
</protein>
<feature type="transmembrane region" description="Helical" evidence="5">
    <location>
        <begin position="146"/>
        <end position="168"/>
    </location>
</feature>
<dbReference type="InterPro" id="IPR005829">
    <property type="entry name" value="Sugar_transporter_CS"/>
</dbReference>
<feature type="transmembrane region" description="Helical" evidence="5">
    <location>
        <begin position="269"/>
        <end position="286"/>
    </location>
</feature>
<dbReference type="InterPro" id="IPR036259">
    <property type="entry name" value="MFS_trans_sf"/>
</dbReference>
<dbReference type="PROSITE" id="PS50850">
    <property type="entry name" value="MFS"/>
    <property type="match status" value="1"/>
</dbReference>
<dbReference type="EMBL" id="MTBP01000002">
    <property type="protein sequence ID" value="POM23808.1"/>
    <property type="molecule type" value="Genomic_DNA"/>
</dbReference>
<comment type="subcellular location">
    <subcellularLocation>
        <location evidence="1">Cell membrane</location>
        <topology evidence="1">Multi-pass membrane protein</topology>
    </subcellularLocation>
</comment>
<evidence type="ECO:0000256" key="1">
    <source>
        <dbReference type="ARBA" id="ARBA00004651"/>
    </source>
</evidence>
<feature type="transmembrane region" description="Helical" evidence="5">
    <location>
        <begin position="52"/>
        <end position="74"/>
    </location>
</feature>
<feature type="transmembrane region" description="Helical" evidence="5">
    <location>
        <begin position="325"/>
        <end position="352"/>
    </location>
</feature>
<dbReference type="InterPro" id="IPR020846">
    <property type="entry name" value="MFS_dom"/>
</dbReference>
<accession>A0A2P4UFL8</accession>
<feature type="transmembrane region" description="Helical" evidence="5">
    <location>
        <begin position="180"/>
        <end position="202"/>
    </location>
</feature>
<dbReference type="AlphaFoldDB" id="A0A2P4UFL8"/>
<dbReference type="PROSITE" id="PS00216">
    <property type="entry name" value="SUGAR_TRANSPORT_1"/>
    <property type="match status" value="1"/>
</dbReference>
<comment type="caution">
    <text evidence="7">The sequence shown here is derived from an EMBL/GenBank/DDBJ whole genome shotgun (WGS) entry which is preliminary data.</text>
</comment>
<organism evidence="7 8">
    <name type="scientific">Actinomadura rubteroloni</name>
    <dbReference type="NCBI Taxonomy" id="1926885"/>
    <lineage>
        <taxon>Bacteria</taxon>
        <taxon>Bacillati</taxon>
        <taxon>Actinomycetota</taxon>
        <taxon>Actinomycetes</taxon>
        <taxon>Streptosporangiales</taxon>
        <taxon>Thermomonosporaceae</taxon>
        <taxon>Actinomadura</taxon>
    </lineage>
</organism>
<evidence type="ECO:0000256" key="5">
    <source>
        <dbReference type="SAM" id="Phobius"/>
    </source>
</evidence>
<feature type="transmembrane region" description="Helical" evidence="5">
    <location>
        <begin position="86"/>
        <end position="107"/>
    </location>
</feature>
<reference evidence="7 8" key="1">
    <citation type="journal article" date="2017" name="Chemistry">
        <title>Isolation, Biosynthesis and Chemical Modifications of Rubterolones A-F: Rare Tropolone Alkaloids from Actinomadura sp. 5-2.</title>
        <authorList>
            <person name="Guo H."/>
            <person name="Benndorf R."/>
            <person name="Leichnitz D."/>
            <person name="Klassen J.L."/>
            <person name="Vollmers J."/>
            <person name="Gorls H."/>
            <person name="Steinacker M."/>
            <person name="Weigel C."/>
            <person name="Dahse H.M."/>
            <person name="Kaster A.K."/>
            <person name="de Beer Z.W."/>
            <person name="Poulsen M."/>
            <person name="Beemelmanns C."/>
        </authorList>
    </citation>
    <scope>NUCLEOTIDE SEQUENCE [LARGE SCALE GENOMIC DNA]</scope>
    <source>
        <strain evidence="7 8">5-2</strain>
    </source>
</reference>
<dbReference type="InterPro" id="IPR011701">
    <property type="entry name" value="MFS"/>
</dbReference>
<evidence type="ECO:0000256" key="3">
    <source>
        <dbReference type="ARBA" id="ARBA00022989"/>
    </source>
</evidence>
<dbReference type="PANTHER" id="PTHR23534">
    <property type="entry name" value="MFS PERMEASE"/>
    <property type="match status" value="1"/>
</dbReference>
<evidence type="ECO:0000313" key="7">
    <source>
        <dbReference type="EMBL" id="POM23808.1"/>
    </source>
</evidence>
<gene>
    <name evidence="7" type="ORF">BTM25_24340</name>
</gene>
<dbReference type="Proteomes" id="UP000242367">
    <property type="component" value="Unassembled WGS sequence"/>
</dbReference>
<keyword evidence="3 5" id="KW-1133">Transmembrane helix</keyword>
<keyword evidence="8" id="KW-1185">Reference proteome</keyword>
<dbReference type="SUPFAM" id="SSF103473">
    <property type="entry name" value="MFS general substrate transporter"/>
    <property type="match status" value="1"/>
</dbReference>
<evidence type="ECO:0000313" key="8">
    <source>
        <dbReference type="Proteomes" id="UP000242367"/>
    </source>
</evidence>
<name>A0A2P4UFL8_9ACTN</name>
<evidence type="ECO:0000256" key="4">
    <source>
        <dbReference type="ARBA" id="ARBA00023136"/>
    </source>
</evidence>
<feature type="transmembrane region" description="Helical" evidence="5">
    <location>
        <begin position="236"/>
        <end position="257"/>
    </location>
</feature>
<dbReference type="GO" id="GO:0005886">
    <property type="term" value="C:plasma membrane"/>
    <property type="evidence" value="ECO:0007669"/>
    <property type="project" value="UniProtKB-SubCell"/>
</dbReference>
<proteinExistence type="predicted"/>
<dbReference type="Pfam" id="PF07690">
    <property type="entry name" value="MFS_1"/>
    <property type="match status" value="1"/>
</dbReference>
<feature type="transmembrane region" description="Helical" evidence="5">
    <location>
        <begin position="364"/>
        <end position="384"/>
    </location>
</feature>
<keyword evidence="4 5" id="KW-0472">Membrane</keyword>
<evidence type="ECO:0000256" key="2">
    <source>
        <dbReference type="ARBA" id="ARBA00022692"/>
    </source>
</evidence>
<feature type="transmembrane region" description="Helical" evidence="5">
    <location>
        <begin position="20"/>
        <end position="46"/>
    </location>
</feature>
<dbReference type="GO" id="GO:0022857">
    <property type="term" value="F:transmembrane transporter activity"/>
    <property type="evidence" value="ECO:0007669"/>
    <property type="project" value="InterPro"/>
</dbReference>